<protein>
    <recommendedName>
        <fullName evidence="3">RNI-like protein</fullName>
    </recommendedName>
</protein>
<sequence>MIGPLNSLHLNDGARLIPEILQILSNKHFESLKTFHIVSPDFVDDEELFKGLLSKSKNLKKLTLDGSISTWSRISSGGFYSNFEGTNLTYLNISRCSKLPPNFYDQVINTCRKLKTFKALSSNLKTENAASILNSLQNLEYLDFANFILDSINFKFLRVGPVRDINDNGLGWSLFGNIENAILETYVL</sequence>
<evidence type="ECO:0000313" key="2">
    <source>
        <dbReference type="Proteomes" id="UP001211065"/>
    </source>
</evidence>
<name>A0AAD5U632_9FUNG</name>
<evidence type="ECO:0008006" key="3">
    <source>
        <dbReference type="Google" id="ProtNLM"/>
    </source>
</evidence>
<dbReference type="Gene3D" id="3.80.10.10">
    <property type="entry name" value="Ribonuclease Inhibitor"/>
    <property type="match status" value="1"/>
</dbReference>
<dbReference type="Proteomes" id="UP001211065">
    <property type="component" value="Unassembled WGS sequence"/>
</dbReference>
<organism evidence="1 2">
    <name type="scientific">Clydaea vesicula</name>
    <dbReference type="NCBI Taxonomy" id="447962"/>
    <lineage>
        <taxon>Eukaryota</taxon>
        <taxon>Fungi</taxon>
        <taxon>Fungi incertae sedis</taxon>
        <taxon>Chytridiomycota</taxon>
        <taxon>Chytridiomycota incertae sedis</taxon>
        <taxon>Chytridiomycetes</taxon>
        <taxon>Lobulomycetales</taxon>
        <taxon>Lobulomycetaceae</taxon>
        <taxon>Clydaea</taxon>
    </lineage>
</organism>
<dbReference type="EMBL" id="JADGJW010000097">
    <property type="protein sequence ID" value="KAJ3224295.1"/>
    <property type="molecule type" value="Genomic_DNA"/>
</dbReference>
<comment type="caution">
    <text evidence="1">The sequence shown here is derived from an EMBL/GenBank/DDBJ whole genome shotgun (WGS) entry which is preliminary data.</text>
</comment>
<keyword evidence="2" id="KW-1185">Reference proteome</keyword>
<dbReference type="SUPFAM" id="SSF52047">
    <property type="entry name" value="RNI-like"/>
    <property type="match status" value="1"/>
</dbReference>
<evidence type="ECO:0000313" key="1">
    <source>
        <dbReference type="EMBL" id="KAJ3224295.1"/>
    </source>
</evidence>
<dbReference type="AlphaFoldDB" id="A0AAD5U632"/>
<dbReference type="InterPro" id="IPR032675">
    <property type="entry name" value="LRR_dom_sf"/>
</dbReference>
<proteinExistence type="predicted"/>
<accession>A0AAD5U632</accession>
<gene>
    <name evidence="1" type="ORF">HK099_008618</name>
</gene>
<reference evidence="1" key="1">
    <citation type="submission" date="2020-05" db="EMBL/GenBank/DDBJ databases">
        <title>Phylogenomic resolution of chytrid fungi.</title>
        <authorList>
            <person name="Stajich J.E."/>
            <person name="Amses K."/>
            <person name="Simmons R."/>
            <person name="Seto K."/>
            <person name="Myers J."/>
            <person name="Bonds A."/>
            <person name="Quandt C.A."/>
            <person name="Barry K."/>
            <person name="Liu P."/>
            <person name="Grigoriev I."/>
            <person name="Longcore J.E."/>
            <person name="James T.Y."/>
        </authorList>
    </citation>
    <scope>NUCLEOTIDE SEQUENCE</scope>
    <source>
        <strain evidence="1">JEL0476</strain>
    </source>
</reference>